<dbReference type="EMBL" id="BDQA01000290">
    <property type="protein sequence ID" value="GBH21741.1"/>
    <property type="molecule type" value="Genomic_RNA"/>
</dbReference>
<dbReference type="AlphaFoldDB" id="A0A2V0R983"/>
<name>A0A2V0R983_9ZZZZ</name>
<reference evidence="1" key="1">
    <citation type="submission" date="2017-04" db="EMBL/GenBank/DDBJ databases">
        <title>Unveiling RNA virosphere associated with marine microorganisms.</title>
        <authorList>
            <person name="Urayama S."/>
            <person name="Takaki Y."/>
            <person name="Nishi S."/>
            <person name="Yoshida Y."/>
            <person name="Deguchi S."/>
            <person name="Takai K."/>
            <person name="Nunoura T."/>
        </authorList>
    </citation>
    <scope>NUCLEOTIDE SEQUENCE</scope>
</reference>
<evidence type="ECO:0000313" key="1">
    <source>
        <dbReference type="EMBL" id="GBH21741.1"/>
    </source>
</evidence>
<organism evidence="1">
    <name type="scientific">viral metagenome</name>
    <dbReference type="NCBI Taxonomy" id="1070528"/>
    <lineage>
        <taxon>unclassified sequences</taxon>
        <taxon>metagenomes</taxon>
        <taxon>organismal metagenomes</taxon>
    </lineage>
</organism>
<sequence>MNEFIGGNAHEANKIKVRNSSEVVSNIDTRDIFFSRFIVSDRVGCLTASGAVTVKRGPFAKYMVDAKFDGIRTLVFFHSEFVRMTGLKVRSAERFSISVSEYLSMKRMPKFIKVKGVSSLNSGSLMLFKWVESAIPFVTDDPHFSDVSFTYEDDISALSFLEDYLTSFRDLDVNFISNYPKGYEIRNRVRDAFMVTYLNSVESSVSKFKRDGETYYGKFFHVVNGRSAKVGINISGHFLRASLNGFFLRGLMNQIAGGYHYIADLHATMSLEVYLNSFNTYRCMCTCGKKESFTHLEDVGDIVVLLKSKCFLDSEKHVHRSIPNCIGDHHLYVVYNRSPILVIKDIVLKKMITYHKYVSRFLNHNAPFAWIADRYVCSLGFSGKSYFTKKTKGRMLGFDIVDADEIMTWPGVKFWKDKELHEYVQVVWEKRIVQYLYRHPRAIVLGALKPTWVSNCVKIPRTLYKKNVLSRHAKEPSRIQSSFEGAMRQYDDFHIRIPKDQWFSNFESAIKEIASRMKYNVPPNETSGILLSQDDYPYPLMMSKTSLLSSTSFEPHFVDAIDTSIVSQAFEETIKPDYQPFSATINRLSTLTSGGADEEKESDP</sequence>
<accession>A0A2V0R983</accession>
<comment type="caution">
    <text evidence="1">The sequence shown here is derived from an EMBL/GenBank/DDBJ whole genome shotgun (WGS) entry which is preliminary data.</text>
</comment>
<protein>
    <submittedName>
        <fullName evidence="1">Uncharacterized protein</fullName>
    </submittedName>
</protein>
<proteinExistence type="predicted"/>